<keyword evidence="1" id="KW-0863">Zinc-finger</keyword>
<feature type="region of interest" description="Disordered" evidence="2">
    <location>
        <begin position="312"/>
        <end position="469"/>
    </location>
</feature>
<dbReference type="Pfam" id="PF25550">
    <property type="entry name" value="DUF7928"/>
    <property type="match status" value="1"/>
</dbReference>
<protein>
    <recommendedName>
        <fullName evidence="3">C2H2-type domain-containing protein</fullName>
    </recommendedName>
</protein>
<keyword evidence="5" id="KW-1185">Reference proteome</keyword>
<feature type="compositionally biased region" description="Basic and acidic residues" evidence="2">
    <location>
        <begin position="388"/>
        <end position="398"/>
    </location>
</feature>
<keyword evidence="1" id="KW-0479">Metal-binding</keyword>
<evidence type="ECO:0000313" key="5">
    <source>
        <dbReference type="Proteomes" id="UP000194127"/>
    </source>
</evidence>
<evidence type="ECO:0000256" key="1">
    <source>
        <dbReference type="PROSITE-ProRule" id="PRU00042"/>
    </source>
</evidence>
<dbReference type="Proteomes" id="UP000194127">
    <property type="component" value="Unassembled WGS sequence"/>
</dbReference>
<dbReference type="InterPro" id="IPR013087">
    <property type="entry name" value="Znf_C2H2_type"/>
</dbReference>
<dbReference type="SMART" id="SM00355">
    <property type="entry name" value="ZnF_C2H2"/>
    <property type="match status" value="2"/>
</dbReference>
<dbReference type="InterPro" id="IPR057688">
    <property type="entry name" value="DUF7928"/>
</dbReference>
<organism evidence="4 5">
    <name type="scientific">Postia placenta MAD-698-R-SB12</name>
    <dbReference type="NCBI Taxonomy" id="670580"/>
    <lineage>
        <taxon>Eukaryota</taxon>
        <taxon>Fungi</taxon>
        <taxon>Dikarya</taxon>
        <taxon>Basidiomycota</taxon>
        <taxon>Agaricomycotina</taxon>
        <taxon>Agaricomycetes</taxon>
        <taxon>Polyporales</taxon>
        <taxon>Adustoporiaceae</taxon>
        <taxon>Rhodonia</taxon>
    </lineage>
</organism>
<keyword evidence="1" id="KW-0862">Zinc</keyword>
<evidence type="ECO:0000256" key="2">
    <source>
        <dbReference type="SAM" id="MobiDB-lite"/>
    </source>
</evidence>
<dbReference type="AlphaFoldDB" id="A0A1X6N0C0"/>
<dbReference type="PROSITE" id="PS50157">
    <property type="entry name" value="ZINC_FINGER_C2H2_2"/>
    <property type="match status" value="2"/>
</dbReference>
<proteinExistence type="predicted"/>
<feature type="compositionally biased region" description="Basic and acidic residues" evidence="2">
    <location>
        <begin position="516"/>
        <end position="546"/>
    </location>
</feature>
<feature type="region of interest" description="Disordered" evidence="2">
    <location>
        <begin position="516"/>
        <end position="564"/>
    </location>
</feature>
<dbReference type="OrthoDB" id="2804529at2759"/>
<feature type="domain" description="C2H2-type" evidence="3">
    <location>
        <begin position="464"/>
        <end position="493"/>
    </location>
</feature>
<dbReference type="InterPro" id="IPR036236">
    <property type="entry name" value="Znf_C2H2_sf"/>
</dbReference>
<feature type="compositionally biased region" description="Basic residues" evidence="2">
    <location>
        <begin position="412"/>
        <end position="427"/>
    </location>
</feature>
<dbReference type="GO" id="GO:0008270">
    <property type="term" value="F:zinc ion binding"/>
    <property type="evidence" value="ECO:0007669"/>
    <property type="project" value="UniProtKB-KW"/>
</dbReference>
<dbReference type="STRING" id="670580.A0A1X6N0C0"/>
<evidence type="ECO:0000259" key="3">
    <source>
        <dbReference type="PROSITE" id="PS50157"/>
    </source>
</evidence>
<feature type="region of interest" description="Disordered" evidence="2">
    <location>
        <begin position="221"/>
        <end position="299"/>
    </location>
</feature>
<gene>
    <name evidence="4" type="ORF">POSPLADRAFT_1046437</name>
</gene>
<feature type="compositionally biased region" description="Polar residues" evidence="2">
    <location>
        <begin position="451"/>
        <end position="465"/>
    </location>
</feature>
<accession>A0A1X6N0C0</accession>
<dbReference type="EMBL" id="KZ110597">
    <property type="protein sequence ID" value="OSX61926.1"/>
    <property type="molecule type" value="Genomic_DNA"/>
</dbReference>
<dbReference type="RefSeq" id="XP_024338720.1">
    <property type="nucleotide sequence ID" value="XM_024479030.1"/>
</dbReference>
<feature type="domain" description="C2H2-type" evidence="3">
    <location>
        <begin position="493"/>
        <end position="524"/>
    </location>
</feature>
<dbReference type="SUPFAM" id="SSF57667">
    <property type="entry name" value="beta-beta-alpha zinc fingers"/>
    <property type="match status" value="1"/>
</dbReference>
<evidence type="ECO:0000313" key="4">
    <source>
        <dbReference type="EMBL" id="OSX61926.1"/>
    </source>
</evidence>
<dbReference type="GeneID" id="36323980"/>
<feature type="compositionally biased region" description="Acidic residues" evidence="2">
    <location>
        <begin position="314"/>
        <end position="332"/>
    </location>
</feature>
<feature type="compositionally biased region" description="Polar residues" evidence="2">
    <location>
        <begin position="225"/>
        <end position="236"/>
    </location>
</feature>
<feature type="compositionally biased region" description="Acidic residues" evidence="2">
    <location>
        <begin position="547"/>
        <end position="564"/>
    </location>
</feature>
<name>A0A1X6N0C0_9APHY</name>
<sequence>MPFHILRELEAHLKDASFGAKDTAVFVNTNEVVATSNNRDLPFAAAIAKFGYSVAIKARTQAVEIVLSHLFVARELGPCDISTPIVESFDTLHEAFAYGAAVVREDKVLVVWSDKKEDVVKEFRHTEHRLQHRTGLCTCGAIPRRPLLDVANCGEPVASSSAHPASGVYDGLFDIALQKRLSDKTPSPSKLAVCESTTYPALPWSAPSNISERIMGEDDLEIVPSRTSGKNPARTTHSSKRKRTHVEALGATTVPLRQSSTPNPRPLVSSRQFAGPKNPQRKSTASLSSTSAGVFSGPHVMDKDQITATHNEAAPDEDVDSDNGIDDNDEYIDGPTTRKRTKRTCPTGRMLSSKPGTPGKGNQHEVPLAGVSPQTTEEGWTSPPRFTATEKGKGRAVDSPDDDGGAEPGPSPHKRMERTQSTRKAKRKVNDHDNDPYADAADQRRLKKQKQASMTSASGSMTRYTCTYPGCQKTYGREKDMVRHRKTHGAPTNFCEWCGKGFGRVDVLRRHCREIHEDHQGEQDAAVTKDGDDDKVDEKEGSSWEKSEEDSPEDQDTDGWDDGN</sequence>
<dbReference type="Gene3D" id="3.30.160.60">
    <property type="entry name" value="Classic Zinc Finger"/>
    <property type="match status" value="1"/>
</dbReference>
<reference evidence="4 5" key="1">
    <citation type="submission" date="2017-04" db="EMBL/GenBank/DDBJ databases">
        <title>Genome Sequence of the Model Brown-Rot Fungus Postia placenta SB12.</title>
        <authorList>
            <consortium name="DOE Joint Genome Institute"/>
            <person name="Gaskell J."/>
            <person name="Kersten P."/>
            <person name="Larrondo L.F."/>
            <person name="Canessa P."/>
            <person name="Martinez D."/>
            <person name="Hibbett D."/>
            <person name="Schmoll M."/>
            <person name="Kubicek C.P."/>
            <person name="Martinez A.T."/>
            <person name="Yadav J."/>
            <person name="Master E."/>
            <person name="Magnuson J.K."/>
            <person name="James T."/>
            <person name="Yaver D."/>
            <person name="Berka R."/>
            <person name="Labutti K."/>
            <person name="Lipzen A."/>
            <person name="Aerts A."/>
            <person name="Barry K."/>
            <person name="Henrissat B."/>
            <person name="Blanchette R."/>
            <person name="Grigoriev I."/>
            <person name="Cullen D."/>
        </authorList>
    </citation>
    <scope>NUCLEOTIDE SEQUENCE [LARGE SCALE GENOMIC DNA]</scope>
    <source>
        <strain evidence="4 5">MAD-698-R-SB12</strain>
    </source>
</reference>
<feature type="compositionally biased region" description="Polar residues" evidence="2">
    <location>
        <begin position="281"/>
        <end position="293"/>
    </location>
</feature>
<dbReference type="PROSITE" id="PS00028">
    <property type="entry name" value="ZINC_FINGER_C2H2_1"/>
    <property type="match status" value="2"/>
</dbReference>